<dbReference type="Gene3D" id="1.10.8.60">
    <property type="match status" value="1"/>
</dbReference>
<feature type="domain" description="DNA binding HTH" evidence="5">
    <location>
        <begin position="60"/>
        <end position="103"/>
    </location>
</feature>
<dbReference type="PANTHER" id="PTHR32071">
    <property type="entry name" value="TRANSCRIPTIONAL REGULATORY PROTEIN"/>
    <property type="match status" value="1"/>
</dbReference>
<accession>A0A645HN97</accession>
<evidence type="ECO:0000259" key="6">
    <source>
        <dbReference type="Pfam" id="PF25601"/>
    </source>
</evidence>
<dbReference type="Pfam" id="PF02954">
    <property type="entry name" value="HTH_8"/>
    <property type="match status" value="1"/>
</dbReference>
<dbReference type="GO" id="GO:0043565">
    <property type="term" value="F:sequence-specific DNA binding"/>
    <property type="evidence" value="ECO:0007669"/>
    <property type="project" value="InterPro"/>
</dbReference>
<keyword evidence="4" id="KW-0804">Transcription</keyword>
<feature type="domain" description="NorR-like AAA+ ATPase lid" evidence="6">
    <location>
        <begin position="2"/>
        <end position="51"/>
    </location>
</feature>
<evidence type="ECO:0000256" key="3">
    <source>
        <dbReference type="ARBA" id="ARBA00023015"/>
    </source>
</evidence>
<dbReference type="PANTHER" id="PTHR32071:SF57">
    <property type="entry name" value="C4-DICARBOXYLATE TRANSPORT TRANSCRIPTIONAL REGULATORY PROTEIN DCTD"/>
    <property type="match status" value="1"/>
</dbReference>
<dbReference type="SUPFAM" id="SSF46689">
    <property type="entry name" value="Homeodomain-like"/>
    <property type="match status" value="1"/>
</dbReference>
<dbReference type="Pfam" id="PF25601">
    <property type="entry name" value="AAA_lid_14"/>
    <property type="match status" value="1"/>
</dbReference>
<evidence type="ECO:0000256" key="2">
    <source>
        <dbReference type="ARBA" id="ARBA00022840"/>
    </source>
</evidence>
<comment type="caution">
    <text evidence="7">The sequence shown here is derived from an EMBL/GenBank/DDBJ whole genome shotgun (WGS) entry which is preliminary data.</text>
</comment>
<sequence>MEAMLILRTYPWYGNVRELENTMEFMINMMEDDGILDNKTLPANLLFKEEKPVDIDIIHTLKELEEIEIQKALERFGNTTEGKKEAAKSLGIGLATLYRKLEQ</sequence>
<keyword evidence="1" id="KW-0547">Nucleotide-binding</keyword>
<reference evidence="7" key="1">
    <citation type="submission" date="2019-08" db="EMBL/GenBank/DDBJ databases">
        <authorList>
            <person name="Kucharzyk K."/>
            <person name="Murdoch R.W."/>
            <person name="Higgins S."/>
            <person name="Loffler F."/>
        </authorList>
    </citation>
    <scope>NUCLEOTIDE SEQUENCE</scope>
</reference>
<organism evidence="7">
    <name type="scientific">bioreactor metagenome</name>
    <dbReference type="NCBI Taxonomy" id="1076179"/>
    <lineage>
        <taxon>unclassified sequences</taxon>
        <taxon>metagenomes</taxon>
        <taxon>ecological metagenomes</taxon>
    </lineage>
</organism>
<dbReference type="InterPro" id="IPR058031">
    <property type="entry name" value="AAA_lid_NorR"/>
</dbReference>
<dbReference type="EMBL" id="VSSQ01096023">
    <property type="protein sequence ID" value="MPN39922.1"/>
    <property type="molecule type" value="Genomic_DNA"/>
</dbReference>
<evidence type="ECO:0000259" key="5">
    <source>
        <dbReference type="Pfam" id="PF02954"/>
    </source>
</evidence>
<dbReference type="InterPro" id="IPR002197">
    <property type="entry name" value="HTH_Fis"/>
</dbReference>
<dbReference type="InterPro" id="IPR009057">
    <property type="entry name" value="Homeodomain-like_sf"/>
</dbReference>
<keyword evidence="3" id="KW-0805">Transcription regulation</keyword>
<dbReference type="AlphaFoldDB" id="A0A645HN97"/>
<evidence type="ECO:0000256" key="1">
    <source>
        <dbReference type="ARBA" id="ARBA00022741"/>
    </source>
</evidence>
<keyword evidence="2" id="KW-0067">ATP-binding</keyword>
<dbReference type="Gene3D" id="1.10.10.60">
    <property type="entry name" value="Homeodomain-like"/>
    <property type="match status" value="1"/>
</dbReference>
<name>A0A645HN97_9ZZZZ</name>
<proteinExistence type="predicted"/>
<evidence type="ECO:0000256" key="4">
    <source>
        <dbReference type="ARBA" id="ARBA00023163"/>
    </source>
</evidence>
<protein>
    <submittedName>
        <fullName evidence="7">Uncharacterized protein</fullName>
    </submittedName>
</protein>
<gene>
    <name evidence="7" type="ORF">SDC9_187456</name>
</gene>
<evidence type="ECO:0000313" key="7">
    <source>
        <dbReference type="EMBL" id="MPN39922.1"/>
    </source>
</evidence>